<proteinExistence type="predicted"/>
<comment type="caution">
    <text evidence="1">The sequence shown here is derived from an EMBL/GenBank/DDBJ whole genome shotgun (WGS) entry which is preliminary data.</text>
</comment>
<dbReference type="InterPro" id="IPR011458">
    <property type="entry name" value="DUF1564"/>
</dbReference>
<dbReference type="RefSeq" id="WP_135574818.1">
    <property type="nucleotide sequence ID" value="NZ_RQGK01000010.1"/>
</dbReference>
<organism evidence="1 2">
    <name type="scientific">Leptospira yasudae</name>
    <dbReference type="NCBI Taxonomy" id="2202201"/>
    <lineage>
        <taxon>Bacteria</taxon>
        <taxon>Pseudomonadati</taxon>
        <taxon>Spirochaetota</taxon>
        <taxon>Spirochaetia</taxon>
        <taxon>Leptospirales</taxon>
        <taxon>Leptospiraceae</taxon>
        <taxon>Leptospira</taxon>
    </lineage>
</organism>
<gene>
    <name evidence="1" type="ORF">EHQ83_01505</name>
</gene>
<reference evidence="1 2" key="1">
    <citation type="journal article" date="2019" name="PLoS Negl. Trop. Dis.">
        <title>Revisiting the worldwide diversity of Leptospira species in the environment.</title>
        <authorList>
            <person name="Vincent A.T."/>
            <person name="Schiettekatte O."/>
            <person name="Bourhy P."/>
            <person name="Veyrier F.J."/>
            <person name="Picardeau M."/>
        </authorList>
    </citation>
    <scope>NUCLEOTIDE SEQUENCE [LARGE SCALE GENOMIC DNA]</scope>
    <source>
        <strain evidence="1 2">201702445</strain>
    </source>
</reference>
<accession>A0A6N4QRW0</accession>
<dbReference type="Pfam" id="PF07600">
    <property type="entry name" value="DUF1564"/>
    <property type="match status" value="1"/>
</dbReference>
<evidence type="ECO:0000313" key="1">
    <source>
        <dbReference type="EMBL" id="TGL89434.1"/>
    </source>
</evidence>
<evidence type="ECO:0000313" key="2">
    <source>
        <dbReference type="Proteomes" id="UP000297613"/>
    </source>
</evidence>
<dbReference type="Proteomes" id="UP000297613">
    <property type="component" value="Unassembled WGS sequence"/>
</dbReference>
<dbReference type="AlphaFoldDB" id="A0A6N4QRW0"/>
<name>A0A6N4QRW0_9LEPT</name>
<protein>
    <submittedName>
        <fullName evidence="1">DUF1564 family protein</fullName>
    </submittedName>
</protein>
<sequence>MAGIQHITEKEFIASSLKGPKITCSFLIPLELLKKLPKSDRSKIGKNLGQLLKIHSKYIKRKNRFNKSALTIKYQRKGNSLVKFNSRVFPEEWAQLSILSAIHGVSRCLLYCLLIQLHLTRTLIKPNRNLRKIQEIVLPAFVWEINLKTKMIRRIIYHRL</sequence>
<dbReference type="EMBL" id="RQGM01000007">
    <property type="protein sequence ID" value="TGL89434.1"/>
    <property type="molecule type" value="Genomic_DNA"/>
</dbReference>